<reference evidence="3 4" key="1">
    <citation type="submission" date="2020-07" db="EMBL/GenBank/DDBJ databases">
        <title>Complete genome sequence for Sandaracinobacter sp. M6.</title>
        <authorList>
            <person name="Tang Y."/>
            <person name="Liu Q."/>
            <person name="Guo Z."/>
            <person name="Lei P."/>
            <person name="Huang B."/>
        </authorList>
    </citation>
    <scope>NUCLEOTIDE SEQUENCE [LARGE SCALE GENOMIC DNA]</scope>
    <source>
        <strain evidence="3 4">M6</strain>
    </source>
</reference>
<proteinExistence type="predicted"/>
<dbReference type="NCBIfam" id="NF035944">
    <property type="entry name" value="PEPxxWA-CTERM"/>
    <property type="match status" value="1"/>
</dbReference>
<dbReference type="RefSeq" id="WP_182294987.1">
    <property type="nucleotide sequence ID" value="NZ_CP059851.1"/>
</dbReference>
<dbReference type="InterPro" id="IPR047995">
    <property type="entry name" value="Choice_anch_K"/>
</dbReference>
<evidence type="ECO:0000259" key="2">
    <source>
        <dbReference type="Pfam" id="PF07589"/>
    </source>
</evidence>
<dbReference type="EMBL" id="CP059851">
    <property type="protein sequence ID" value="QMW22142.1"/>
    <property type="molecule type" value="Genomic_DNA"/>
</dbReference>
<keyword evidence="4" id="KW-1185">Reference proteome</keyword>
<dbReference type="NCBIfam" id="NF038125">
    <property type="entry name" value="PEP_CTERM_THxN"/>
    <property type="match status" value="1"/>
</dbReference>
<protein>
    <submittedName>
        <fullName evidence="3">PEP-CTERM sorting domain-containing protein</fullName>
    </submittedName>
</protein>
<dbReference type="InterPro" id="IPR013424">
    <property type="entry name" value="Ice-binding_C"/>
</dbReference>
<feature type="domain" description="Ice-binding protein C-terminal" evidence="2">
    <location>
        <begin position="225"/>
        <end position="249"/>
    </location>
</feature>
<dbReference type="Pfam" id="PF07589">
    <property type="entry name" value="PEP-CTERM"/>
    <property type="match status" value="1"/>
</dbReference>
<accession>A0A7G5IFK0</accession>
<organism evidence="3 4">
    <name type="scientific">Sandaracinobacteroides saxicola</name>
    <dbReference type="NCBI Taxonomy" id="2759707"/>
    <lineage>
        <taxon>Bacteria</taxon>
        <taxon>Pseudomonadati</taxon>
        <taxon>Pseudomonadota</taxon>
        <taxon>Alphaproteobacteria</taxon>
        <taxon>Sphingomonadales</taxon>
        <taxon>Sphingosinicellaceae</taxon>
        <taxon>Sandaracinobacteroides</taxon>
    </lineage>
</organism>
<sequence length="254" mass="25986">MLKNVARFALVSAVAFAASTADAAIVTFSNLTGTWFNGTLTDGNPITVFTNNGTINPSVRWGGDSGFGQSGYNYVAAGTVVTSLTVPGASPDLVLGDFQHVNLPVFPPSAASVFLKLTADVDVDGTGVGAKSFIFKFLHDETTNSLDPCPYGGANGQGININGCADHVTASFAGTSDTFMIGLDTYTLDVLGFSLGGSPAGGFSTTEQQVNTAQLIGRVTVATAAVPEPATWAMMIMGFGLVGGTLRRRAALAA</sequence>
<name>A0A7G5IFK0_9SPHN</name>
<dbReference type="NCBIfam" id="TIGR02595">
    <property type="entry name" value="PEP_CTERM"/>
    <property type="match status" value="1"/>
</dbReference>
<evidence type="ECO:0000313" key="3">
    <source>
        <dbReference type="EMBL" id="QMW22142.1"/>
    </source>
</evidence>
<feature type="signal peptide" evidence="1">
    <location>
        <begin position="1"/>
        <end position="23"/>
    </location>
</feature>
<keyword evidence="1" id="KW-0732">Signal</keyword>
<evidence type="ECO:0000313" key="4">
    <source>
        <dbReference type="Proteomes" id="UP000515292"/>
    </source>
</evidence>
<evidence type="ECO:0000256" key="1">
    <source>
        <dbReference type="SAM" id="SignalP"/>
    </source>
</evidence>
<dbReference type="KEGG" id="sand:H3309_12300"/>
<dbReference type="NCBIfam" id="NF038131">
    <property type="entry name" value="choice_anch_K"/>
    <property type="match status" value="1"/>
</dbReference>
<dbReference type="AlphaFoldDB" id="A0A7G5IFK0"/>
<feature type="chain" id="PRO_5028805838" evidence="1">
    <location>
        <begin position="24"/>
        <end position="254"/>
    </location>
</feature>
<dbReference type="Proteomes" id="UP000515292">
    <property type="component" value="Chromosome"/>
</dbReference>
<gene>
    <name evidence="3" type="ORF">H3309_12300</name>
</gene>